<evidence type="ECO:0000259" key="1">
    <source>
        <dbReference type="PROSITE" id="PS51393"/>
    </source>
</evidence>
<dbReference type="SUPFAM" id="SSF48484">
    <property type="entry name" value="Lipoxigenase"/>
    <property type="match status" value="1"/>
</dbReference>
<organism evidence="2 3">
    <name type="scientific">Mytilus galloprovincialis</name>
    <name type="common">Mediterranean mussel</name>
    <dbReference type="NCBI Taxonomy" id="29158"/>
    <lineage>
        <taxon>Eukaryota</taxon>
        <taxon>Metazoa</taxon>
        <taxon>Spiralia</taxon>
        <taxon>Lophotrochozoa</taxon>
        <taxon>Mollusca</taxon>
        <taxon>Bivalvia</taxon>
        <taxon>Autobranchia</taxon>
        <taxon>Pteriomorphia</taxon>
        <taxon>Mytilida</taxon>
        <taxon>Mytiloidea</taxon>
        <taxon>Mytilidae</taxon>
        <taxon>Mytilinae</taxon>
        <taxon>Mytilus</taxon>
    </lineage>
</organism>
<protein>
    <submittedName>
        <fullName evidence="2">Arachidonate 5-lipoxygenase</fullName>
        <ecNumber evidence="2">1.13.11.34</ecNumber>
    </submittedName>
</protein>
<gene>
    <name evidence="2" type="ORF">MGAL_10B090540</name>
</gene>
<dbReference type="GO" id="GO:0004051">
    <property type="term" value="F:arachidonate 5-lipoxygenase activity"/>
    <property type="evidence" value="ECO:0007669"/>
    <property type="project" value="UniProtKB-EC"/>
</dbReference>
<dbReference type="EC" id="1.13.11.34" evidence="2"/>
<dbReference type="InterPro" id="IPR036226">
    <property type="entry name" value="LipOase_C_sf"/>
</dbReference>
<dbReference type="EMBL" id="UYJE01005688">
    <property type="protein sequence ID" value="VDI39417.1"/>
    <property type="molecule type" value="Genomic_DNA"/>
</dbReference>
<sequence length="159" mass="18753">MKWIKENQRYFFNHIDTCLPQDDTFKEMRILELQNIQRDYQIQVKVPGLPAQIKELPDDERFPFDYQNPVTVETVLRSISNRIQFLQLMGSTKVLSEKGTQSLGDFEKQLIVDPPAIKFVEEFRQNLREIGKTIDERNKNRKFPYDELHPSAIPNAISI</sequence>
<keyword evidence="3" id="KW-1185">Reference proteome</keyword>
<dbReference type="OrthoDB" id="407298at2759"/>
<name>A0A8B6ESV5_MYTGA</name>
<accession>A0A8B6ESV5</accession>
<reference evidence="2" key="1">
    <citation type="submission" date="2018-11" db="EMBL/GenBank/DDBJ databases">
        <authorList>
            <person name="Alioto T."/>
            <person name="Alioto T."/>
        </authorList>
    </citation>
    <scope>NUCLEOTIDE SEQUENCE</scope>
</reference>
<feature type="domain" description="Lipoxygenase" evidence="1">
    <location>
        <begin position="46"/>
        <end position="159"/>
    </location>
</feature>
<dbReference type="GO" id="GO:0046872">
    <property type="term" value="F:metal ion binding"/>
    <property type="evidence" value="ECO:0007669"/>
    <property type="project" value="InterPro"/>
</dbReference>
<evidence type="ECO:0000313" key="3">
    <source>
        <dbReference type="Proteomes" id="UP000596742"/>
    </source>
</evidence>
<comment type="caution">
    <text evidence="2">The sequence shown here is derived from an EMBL/GenBank/DDBJ whole genome shotgun (WGS) entry which is preliminary data.</text>
</comment>
<dbReference type="PROSITE" id="PS51393">
    <property type="entry name" value="LIPOXYGENASE_3"/>
    <property type="match status" value="1"/>
</dbReference>
<dbReference type="InterPro" id="IPR013819">
    <property type="entry name" value="LipOase_C"/>
</dbReference>
<dbReference type="Proteomes" id="UP000596742">
    <property type="component" value="Unassembled WGS sequence"/>
</dbReference>
<keyword evidence="2" id="KW-0560">Oxidoreductase</keyword>
<proteinExistence type="predicted"/>
<dbReference type="AlphaFoldDB" id="A0A8B6ESV5"/>
<evidence type="ECO:0000313" key="2">
    <source>
        <dbReference type="EMBL" id="VDI39417.1"/>
    </source>
</evidence>
<dbReference type="Gene3D" id="1.20.245.10">
    <property type="entry name" value="Lipoxygenase-1, Domain 5"/>
    <property type="match status" value="1"/>
</dbReference>